<gene>
    <name evidence="1" type="ORF">ADICYQ_4259</name>
</gene>
<organism evidence="1 2">
    <name type="scientific">Cyclobacterium qasimii M12-11B</name>
    <dbReference type="NCBI Taxonomy" id="641524"/>
    <lineage>
        <taxon>Bacteria</taxon>
        <taxon>Pseudomonadati</taxon>
        <taxon>Bacteroidota</taxon>
        <taxon>Cytophagia</taxon>
        <taxon>Cytophagales</taxon>
        <taxon>Cyclobacteriaceae</taxon>
        <taxon>Cyclobacterium</taxon>
    </lineage>
</organism>
<dbReference type="EMBL" id="ATNM01000142">
    <property type="protein sequence ID" value="EPR66672.1"/>
    <property type="molecule type" value="Genomic_DNA"/>
</dbReference>
<comment type="caution">
    <text evidence="1">The sequence shown here is derived from an EMBL/GenBank/DDBJ whole genome shotgun (WGS) entry which is preliminary data.</text>
</comment>
<accession>S7VAW1</accession>
<reference evidence="1 2" key="1">
    <citation type="journal article" date="2013" name="Genome Announc.">
        <title>Draft Genome Sequence of Cyclobacterium qasimii Strain M12-11BT, Isolated from Arctic Marine Sediment.</title>
        <authorList>
            <person name="Shivaji S."/>
            <person name="Ara S."/>
            <person name="Singh A."/>
            <person name="Kumar Pinnaka A."/>
        </authorList>
    </citation>
    <scope>NUCLEOTIDE SEQUENCE [LARGE SCALE GENOMIC DNA]</scope>
    <source>
        <strain evidence="1 2">M12-11B</strain>
    </source>
</reference>
<dbReference type="AlphaFoldDB" id="S7VAW1"/>
<dbReference type="Proteomes" id="UP000014974">
    <property type="component" value="Unassembled WGS sequence"/>
</dbReference>
<name>S7VAW1_9BACT</name>
<proteinExistence type="predicted"/>
<evidence type="ECO:0000313" key="2">
    <source>
        <dbReference type="Proteomes" id="UP000014974"/>
    </source>
</evidence>
<evidence type="ECO:0000313" key="1">
    <source>
        <dbReference type="EMBL" id="EPR66672.1"/>
    </source>
</evidence>
<protein>
    <submittedName>
        <fullName evidence="1">Uncharacterized protein</fullName>
    </submittedName>
</protein>
<sequence>MEGSTNSSFDQIQFSFYFLPVPPRLGIILKPILQESIELLNP</sequence>